<name>A0A438E852_VITVI</name>
<dbReference type="Proteomes" id="UP000288805">
    <property type="component" value="Unassembled WGS sequence"/>
</dbReference>
<gene>
    <name evidence="2" type="ORF">CK203_013678</name>
    <name evidence="1" type="ORF">CK203_072387</name>
</gene>
<evidence type="ECO:0000313" key="1">
    <source>
        <dbReference type="EMBL" id="RVW43946.1"/>
    </source>
</evidence>
<dbReference type="AlphaFoldDB" id="A0A438E852"/>
<dbReference type="EMBL" id="QGNW01001366">
    <property type="protein sequence ID" value="RVW43946.1"/>
    <property type="molecule type" value="Genomic_DNA"/>
</dbReference>
<comment type="caution">
    <text evidence="1">The sequence shown here is derived from an EMBL/GenBank/DDBJ whole genome shotgun (WGS) entry which is preliminary data.</text>
</comment>
<evidence type="ECO:0000313" key="3">
    <source>
        <dbReference type="Proteomes" id="UP000288805"/>
    </source>
</evidence>
<protein>
    <submittedName>
        <fullName evidence="1">Uncharacterized protein</fullName>
    </submittedName>
</protein>
<evidence type="ECO:0000313" key="2">
    <source>
        <dbReference type="EMBL" id="RVX05526.1"/>
    </source>
</evidence>
<reference evidence="1 3" key="1">
    <citation type="journal article" date="2018" name="PLoS Genet.">
        <title>Population sequencing reveals clonal diversity and ancestral inbreeding in the grapevine cultivar Chardonnay.</title>
        <authorList>
            <person name="Roach M.J."/>
            <person name="Johnson D.L."/>
            <person name="Bohlmann J."/>
            <person name="van Vuuren H.J."/>
            <person name="Jones S.J."/>
            <person name="Pretorius I.S."/>
            <person name="Schmidt S.A."/>
            <person name="Borneman A.R."/>
        </authorList>
    </citation>
    <scope>NUCLEOTIDE SEQUENCE [LARGE SCALE GENOMIC DNA]</scope>
    <source>
        <strain evidence="3">cv. Chardonnay</strain>
        <strain evidence="1">I10V1</strain>
        <tissue evidence="1">Leaf</tissue>
    </source>
</reference>
<organism evidence="1 3">
    <name type="scientific">Vitis vinifera</name>
    <name type="common">Grape</name>
    <dbReference type="NCBI Taxonomy" id="29760"/>
    <lineage>
        <taxon>Eukaryota</taxon>
        <taxon>Viridiplantae</taxon>
        <taxon>Streptophyta</taxon>
        <taxon>Embryophyta</taxon>
        <taxon>Tracheophyta</taxon>
        <taxon>Spermatophyta</taxon>
        <taxon>Magnoliopsida</taxon>
        <taxon>eudicotyledons</taxon>
        <taxon>Gunneridae</taxon>
        <taxon>Pentapetalae</taxon>
        <taxon>rosids</taxon>
        <taxon>Vitales</taxon>
        <taxon>Vitaceae</taxon>
        <taxon>Viteae</taxon>
        <taxon>Vitis</taxon>
    </lineage>
</organism>
<dbReference type="EMBL" id="QGNW01000056">
    <property type="protein sequence ID" value="RVX05526.1"/>
    <property type="molecule type" value="Genomic_DNA"/>
</dbReference>
<proteinExistence type="predicted"/>
<sequence>MLDSRVYVVQQILRISDGTSVVSSLTSHTDSIECIGLSLRCIP</sequence>
<accession>A0A438E852</accession>